<dbReference type="PANTHER" id="PTHR42718:SF42">
    <property type="entry name" value="EXPORT PROTEIN"/>
    <property type="match status" value="1"/>
</dbReference>
<dbReference type="PANTHER" id="PTHR42718">
    <property type="entry name" value="MAJOR FACILITATOR SUPERFAMILY MULTIDRUG TRANSPORTER MFSC"/>
    <property type="match status" value="1"/>
</dbReference>
<evidence type="ECO:0000256" key="2">
    <source>
        <dbReference type="ARBA" id="ARBA00022692"/>
    </source>
</evidence>
<keyword evidence="8" id="KW-1185">Reference proteome</keyword>
<keyword evidence="3 5" id="KW-1133">Transmembrane helix</keyword>
<organism evidence="7 8">
    <name type="scientific">Sphaerisporangium krabiense</name>
    <dbReference type="NCBI Taxonomy" id="763782"/>
    <lineage>
        <taxon>Bacteria</taxon>
        <taxon>Bacillati</taxon>
        <taxon>Actinomycetota</taxon>
        <taxon>Actinomycetes</taxon>
        <taxon>Streptosporangiales</taxon>
        <taxon>Streptosporangiaceae</taxon>
        <taxon>Sphaerisporangium</taxon>
    </lineage>
</organism>
<dbReference type="InterPro" id="IPR011701">
    <property type="entry name" value="MFS"/>
</dbReference>
<evidence type="ECO:0000256" key="5">
    <source>
        <dbReference type="SAM" id="Phobius"/>
    </source>
</evidence>
<dbReference type="AlphaFoldDB" id="A0A7W8Z711"/>
<feature type="transmembrane region" description="Helical" evidence="5">
    <location>
        <begin position="115"/>
        <end position="137"/>
    </location>
</feature>
<dbReference type="GO" id="GO:0022857">
    <property type="term" value="F:transmembrane transporter activity"/>
    <property type="evidence" value="ECO:0007669"/>
    <property type="project" value="InterPro"/>
</dbReference>
<keyword evidence="2 5" id="KW-0812">Transmembrane</keyword>
<feature type="transmembrane region" description="Helical" evidence="5">
    <location>
        <begin position="278"/>
        <end position="301"/>
    </location>
</feature>
<sequence length="508" mass="52308">MTSNTVRDLGSGDVPEKNPRRWWILGVLCVSLLVLVVDNTVLNLAIPSLIRDLGATPADVQWIIDAYILVFAGLLLTAGSLSDRFGRRRFLIIGLAVFGGASLVATLAQEPWQLIGARALMGVGGCLLMPSTLSIMITVFDDSERRKAFAAWSAVAMVGVIAGPTLGGFLLEHYWWGSVFLLNVPIAIVAIVAALLLMPESRAPARPTDPVGALLSIVGMTGVIYAVIAAPRSGWTSAGTLAGFAVGVVALAVFVLWERRSAHPMIPLDLFRNPAFRGSSFSVVLLSFGTGALLLMLTQYLQFVLGYGPMRAGLALLPYAVAAAVFNAVGAGLGQRVSNRALIAAGMVVMAGGFVVLGLMGPSDGYGKLITGLLIMGVGGGLAGPAAYATLLGAVPPEHAGVGSALNDTVQQVGMALSVAVLGSVLAGVYTARMPEDAPAAARHSIDGALATGVPDLVRMGKEAFVAAMSFGAWVGAALGVAAGVLAYVMLRPRTAGDAAAREPEPVA</sequence>
<accession>A0A7W8Z711</accession>
<feature type="transmembrane region" description="Helical" evidence="5">
    <location>
        <begin position="341"/>
        <end position="363"/>
    </location>
</feature>
<evidence type="ECO:0000313" key="7">
    <source>
        <dbReference type="EMBL" id="MBB5628571.1"/>
    </source>
</evidence>
<dbReference type="RefSeq" id="WP_239139036.1">
    <property type="nucleotide sequence ID" value="NZ_BOOS01000004.1"/>
</dbReference>
<dbReference type="EMBL" id="JACHBR010000001">
    <property type="protein sequence ID" value="MBB5628571.1"/>
    <property type="molecule type" value="Genomic_DNA"/>
</dbReference>
<dbReference type="PROSITE" id="PS50850">
    <property type="entry name" value="MFS"/>
    <property type="match status" value="1"/>
</dbReference>
<evidence type="ECO:0000256" key="3">
    <source>
        <dbReference type="ARBA" id="ARBA00022989"/>
    </source>
</evidence>
<feature type="transmembrane region" description="Helical" evidence="5">
    <location>
        <begin position="62"/>
        <end position="78"/>
    </location>
</feature>
<feature type="transmembrane region" description="Helical" evidence="5">
    <location>
        <begin position="175"/>
        <end position="198"/>
    </location>
</feature>
<feature type="domain" description="Major facilitator superfamily (MFS) profile" evidence="6">
    <location>
        <begin position="24"/>
        <end position="496"/>
    </location>
</feature>
<dbReference type="PRINTS" id="PR01036">
    <property type="entry name" value="TCRTETB"/>
</dbReference>
<dbReference type="Proteomes" id="UP000588112">
    <property type="component" value="Unassembled WGS sequence"/>
</dbReference>
<comment type="subcellular location">
    <subcellularLocation>
        <location evidence="1">Cell membrane</location>
        <topology evidence="1">Multi-pass membrane protein</topology>
    </subcellularLocation>
</comment>
<evidence type="ECO:0000313" key="8">
    <source>
        <dbReference type="Proteomes" id="UP000588112"/>
    </source>
</evidence>
<protein>
    <submittedName>
        <fullName evidence="7">EmrB/QacA subfamily drug resistance transporter</fullName>
    </submittedName>
</protein>
<dbReference type="Gene3D" id="1.20.1720.10">
    <property type="entry name" value="Multidrug resistance protein D"/>
    <property type="match status" value="1"/>
</dbReference>
<keyword evidence="4 5" id="KW-0472">Membrane</keyword>
<evidence type="ECO:0000259" key="6">
    <source>
        <dbReference type="PROSITE" id="PS50850"/>
    </source>
</evidence>
<feature type="transmembrane region" description="Helical" evidence="5">
    <location>
        <begin position="149"/>
        <end position="169"/>
    </location>
</feature>
<name>A0A7W8Z711_9ACTN</name>
<feature type="transmembrane region" description="Helical" evidence="5">
    <location>
        <begin position="313"/>
        <end position="334"/>
    </location>
</feature>
<dbReference type="InterPro" id="IPR036259">
    <property type="entry name" value="MFS_trans_sf"/>
</dbReference>
<dbReference type="Gene3D" id="1.20.1250.20">
    <property type="entry name" value="MFS general substrate transporter like domains"/>
    <property type="match status" value="1"/>
</dbReference>
<feature type="transmembrane region" description="Helical" evidence="5">
    <location>
        <begin position="234"/>
        <end position="257"/>
    </location>
</feature>
<feature type="transmembrane region" description="Helical" evidence="5">
    <location>
        <begin position="369"/>
        <end position="392"/>
    </location>
</feature>
<dbReference type="SUPFAM" id="SSF103473">
    <property type="entry name" value="MFS general substrate transporter"/>
    <property type="match status" value="1"/>
</dbReference>
<evidence type="ECO:0000256" key="1">
    <source>
        <dbReference type="ARBA" id="ARBA00004651"/>
    </source>
</evidence>
<dbReference type="CDD" id="cd17321">
    <property type="entry name" value="MFS_MMR_MDR_like"/>
    <property type="match status" value="1"/>
</dbReference>
<feature type="transmembrane region" description="Helical" evidence="5">
    <location>
        <begin position="90"/>
        <end position="109"/>
    </location>
</feature>
<dbReference type="InterPro" id="IPR020846">
    <property type="entry name" value="MFS_dom"/>
</dbReference>
<dbReference type="GO" id="GO:0005886">
    <property type="term" value="C:plasma membrane"/>
    <property type="evidence" value="ECO:0007669"/>
    <property type="project" value="UniProtKB-SubCell"/>
</dbReference>
<feature type="transmembrane region" description="Helical" evidence="5">
    <location>
        <begin position="210"/>
        <end position="228"/>
    </location>
</feature>
<feature type="transmembrane region" description="Helical" evidence="5">
    <location>
        <begin position="413"/>
        <end position="432"/>
    </location>
</feature>
<feature type="transmembrane region" description="Helical" evidence="5">
    <location>
        <begin position="464"/>
        <end position="489"/>
    </location>
</feature>
<dbReference type="Pfam" id="PF07690">
    <property type="entry name" value="MFS_1"/>
    <property type="match status" value="1"/>
</dbReference>
<reference evidence="7 8" key="1">
    <citation type="submission" date="2020-08" db="EMBL/GenBank/DDBJ databases">
        <title>Sequencing the genomes of 1000 actinobacteria strains.</title>
        <authorList>
            <person name="Klenk H.-P."/>
        </authorList>
    </citation>
    <scope>NUCLEOTIDE SEQUENCE [LARGE SCALE GENOMIC DNA]</scope>
    <source>
        <strain evidence="7 8">DSM 45790</strain>
    </source>
</reference>
<gene>
    <name evidence="7" type="ORF">BJ981_004270</name>
</gene>
<feature type="transmembrane region" description="Helical" evidence="5">
    <location>
        <begin position="21"/>
        <end position="42"/>
    </location>
</feature>
<proteinExistence type="predicted"/>
<comment type="caution">
    <text evidence="7">The sequence shown here is derived from an EMBL/GenBank/DDBJ whole genome shotgun (WGS) entry which is preliminary data.</text>
</comment>
<evidence type="ECO:0000256" key="4">
    <source>
        <dbReference type="ARBA" id="ARBA00023136"/>
    </source>
</evidence>